<organism evidence="7 8">
    <name type="scientific">Aegilops tauschii subsp. strangulata</name>
    <name type="common">Goatgrass</name>
    <dbReference type="NCBI Taxonomy" id="200361"/>
    <lineage>
        <taxon>Eukaryota</taxon>
        <taxon>Viridiplantae</taxon>
        <taxon>Streptophyta</taxon>
        <taxon>Embryophyta</taxon>
        <taxon>Tracheophyta</taxon>
        <taxon>Spermatophyta</taxon>
        <taxon>Magnoliopsida</taxon>
        <taxon>Liliopsida</taxon>
        <taxon>Poales</taxon>
        <taxon>Poaceae</taxon>
        <taxon>BOP clade</taxon>
        <taxon>Pooideae</taxon>
        <taxon>Triticodae</taxon>
        <taxon>Triticeae</taxon>
        <taxon>Triticinae</taxon>
        <taxon>Aegilops</taxon>
    </lineage>
</organism>
<name>A0A453MLB0_AEGTS</name>
<evidence type="ECO:0000256" key="1">
    <source>
        <dbReference type="ARBA" id="ARBA00002782"/>
    </source>
</evidence>
<comment type="function">
    <text evidence="1">Putative gamma-glutamylcyclotransferase.</text>
</comment>
<evidence type="ECO:0000313" key="7">
    <source>
        <dbReference type="EnsemblPlants" id="AET5Gv21229300.1"/>
    </source>
</evidence>
<dbReference type="Pfam" id="PF06094">
    <property type="entry name" value="GGACT"/>
    <property type="match status" value="1"/>
</dbReference>
<evidence type="ECO:0000256" key="5">
    <source>
        <dbReference type="SAM" id="MobiDB-lite"/>
    </source>
</evidence>
<feature type="region of interest" description="Disordered" evidence="5">
    <location>
        <begin position="1"/>
        <end position="55"/>
    </location>
</feature>
<dbReference type="InterPro" id="IPR036568">
    <property type="entry name" value="GGCT-like_sf"/>
</dbReference>
<evidence type="ECO:0000256" key="3">
    <source>
        <dbReference type="PIRSR" id="PIRSR639126-1"/>
    </source>
</evidence>
<keyword evidence="8" id="KW-1185">Reference proteome</keyword>
<dbReference type="InterPro" id="IPR013024">
    <property type="entry name" value="GGCT-like"/>
</dbReference>
<protein>
    <recommendedName>
        <fullName evidence="4">Gamma-glutamylcyclotransferase family protein</fullName>
    </recommendedName>
</protein>
<dbReference type="EnsemblPlants" id="AET5Gv21229300.1">
    <property type="protein sequence ID" value="AET5Gv21229300.1"/>
    <property type="gene ID" value="AET5Gv21229300"/>
</dbReference>
<dbReference type="GO" id="GO:0005829">
    <property type="term" value="C:cytosol"/>
    <property type="evidence" value="ECO:0007669"/>
    <property type="project" value="TreeGrafter"/>
</dbReference>
<dbReference type="PANTHER" id="PTHR12510">
    <property type="entry name" value="TROPONIN C-AKIN-1 PROTEIN"/>
    <property type="match status" value="1"/>
</dbReference>
<evidence type="ECO:0000313" key="8">
    <source>
        <dbReference type="Proteomes" id="UP000015105"/>
    </source>
</evidence>
<comment type="similarity">
    <text evidence="2 4">Belongs to the gamma-glutamylcyclotransferase family.</text>
</comment>
<dbReference type="PANTHER" id="PTHR12510:SF4">
    <property type="entry name" value="GAMMA-GLUTAMYLAMINECYCLOTRANSFERASE"/>
    <property type="match status" value="1"/>
</dbReference>
<dbReference type="CDD" id="cd06661">
    <property type="entry name" value="GGCT_like"/>
    <property type="match status" value="1"/>
</dbReference>
<feature type="domain" description="Gamma-glutamylcyclotransferase AIG2-like" evidence="6">
    <location>
        <begin position="60"/>
        <end position="175"/>
    </location>
</feature>
<dbReference type="Proteomes" id="UP000015105">
    <property type="component" value="Chromosome 5D"/>
</dbReference>
<feature type="compositionally biased region" description="Polar residues" evidence="5">
    <location>
        <begin position="22"/>
        <end position="33"/>
    </location>
</feature>
<dbReference type="Gramene" id="AET5Gv21229300.1">
    <property type="protein sequence ID" value="AET5Gv21229300.1"/>
    <property type="gene ID" value="AET5Gv21229300"/>
</dbReference>
<evidence type="ECO:0000259" key="6">
    <source>
        <dbReference type="Pfam" id="PF06094"/>
    </source>
</evidence>
<dbReference type="Gene3D" id="3.10.490.10">
    <property type="entry name" value="Gamma-glutamyl cyclotransferase-like"/>
    <property type="match status" value="1"/>
</dbReference>
<reference evidence="7" key="3">
    <citation type="journal article" date="2017" name="Nature">
        <title>Genome sequence of the progenitor of the wheat D genome Aegilops tauschii.</title>
        <authorList>
            <person name="Luo M.C."/>
            <person name="Gu Y.Q."/>
            <person name="Puiu D."/>
            <person name="Wang H."/>
            <person name="Twardziok S.O."/>
            <person name="Deal K.R."/>
            <person name="Huo N."/>
            <person name="Zhu T."/>
            <person name="Wang L."/>
            <person name="Wang Y."/>
            <person name="McGuire P.E."/>
            <person name="Liu S."/>
            <person name="Long H."/>
            <person name="Ramasamy R.K."/>
            <person name="Rodriguez J.C."/>
            <person name="Van S.L."/>
            <person name="Yuan L."/>
            <person name="Wang Z."/>
            <person name="Xia Z."/>
            <person name="Xiao L."/>
            <person name="Anderson O.D."/>
            <person name="Ouyang S."/>
            <person name="Liang Y."/>
            <person name="Zimin A.V."/>
            <person name="Pertea G."/>
            <person name="Qi P."/>
            <person name="Bennetzen J.L."/>
            <person name="Dai X."/>
            <person name="Dawson M.W."/>
            <person name="Muller H.G."/>
            <person name="Kugler K."/>
            <person name="Rivarola-Duarte L."/>
            <person name="Spannagl M."/>
            <person name="Mayer K.F.X."/>
            <person name="Lu F.H."/>
            <person name="Bevan M.W."/>
            <person name="Leroy P."/>
            <person name="Li P."/>
            <person name="You F.M."/>
            <person name="Sun Q."/>
            <person name="Liu Z."/>
            <person name="Lyons E."/>
            <person name="Wicker T."/>
            <person name="Salzberg S.L."/>
            <person name="Devos K.M."/>
            <person name="Dvorak J."/>
        </authorList>
    </citation>
    <scope>NUCLEOTIDE SEQUENCE [LARGE SCALE GENOMIC DNA]</scope>
    <source>
        <strain evidence="7">cv. AL8/78</strain>
    </source>
</reference>
<dbReference type="FunFam" id="3.10.490.10:FF:000009">
    <property type="entry name" value="Putative gamma-glutamylcyclotransferase"/>
    <property type="match status" value="1"/>
</dbReference>
<accession>A0A453MLB0</accession>
<reference evidence="8" key="1">
    <citation type="journal article" date="2014" name="Science">
        <title>Ancient hybridizations among the ancestral genomes of bread wheat.</title>
        <authorList>
            <consortium name="International Wheat Genome Sequencing Consortium,"/>
            <person name="Marcussen T."/>
            <person name="Sandve S.R."/>
            <person name="Heier L."/>
            <person name="Spannagl M."/>
            <person name="Pfeifer M."/>
            <person name="Jakobsen K.S."/>
            <person name="Wulff B.B."/>
            <person name="Steuernagel B."/>
            <person name="Mayer K.F."/>
            <person name="Olsen O.A."/>
        </authorList>
    </citation>
    <scope>NUCLEOTIDE SEQUENCE [LARGE SCALE GENOMIC DNA]</scope>
    <source>
        <strain evidence="8">cv. AL8/78</strain>
    </source>
</reference>
<sequence length="225" mass="24738">MQRPPRQPTRRDQTRRPAKPTKSLSSPANQLRPSISPLPMGAAEQHQHPPAPEGEKKTLVFTYGTLKRGFSNHGLLQDLARAGDAAFVAAASTAAPLPLVCGPYRVPFLLNLPGDGQRVRGELYSVTARGLARLDELEGVSRGHYERLPISIVVEEREGEEGRAVEGAVAYYAHRGYAAEMWARSGRRGHAEYSPAVAAGYVRRVDRPQHLTFLDQIRVFVSSHS</sequence>
<proteinExistence type="inferred from homology"/>
<dbReference type="InterPro" id="IPR039126">
    <property type="entry name" value="GGACT"/>
</dbReference>
<feature type="active site" description="Proton acceptor" evidence="3">
    <location>
        <position position="138"/>
    </location>
</feature>
<reference evidence="7" key="5">
    <citation type="journal article" date="2021" name="G3 (Bethesda)">
        <title>Aegilops tauschii genome assembly Aet v5.0 features greater sequence contiguity and improved annotation.</title>
        <authorList>
            <person name="Wang L."/>
            <person name="Zhu T."/>
            <person name="Rodriguez J.C."/>
            <person name="Deal K.R."/>
            <person name="Dubcovsky J."/>
            <person name="McGuire P.E."/>
            <person name="Lux T."/>
            <person name="Spannagl M."/>
            <person name="Mayer K.F.X."/>
            <person name="Baldrich P."/>
            <person name="Meyers B.C."/>
            <person name="Huo N."/>
            <person name="Gu Y.Q."/>
            <person name="Zhou H."/>
            <person name="Devos K.M."/>
            <person name="Bennetzen J.L."/>
            <person name="Unver T."/>
            <person name="Budak H."/>
            <person name="Gulick P.J."/>
            <person name="Galiba G."/>
            <person name="Kalapos B."/>
            <person name="Nelson D.R."/>
            <person name="Li P."/>
            <person name="You F.M."/>
            <person name="Luo M.C."/>
            <person name="Dvorak J."/>
        </authorList>
    </citation>
    <scope>NUCLEOTIDE SEQUENCE [LARGE SCALE GENOMIC DNA]</scope>
    <source>
        <strain evidence="7">cv. AL8/78</strain>
    </source>
</reference>
<dbReference type="GO" id="GO:0061929">
    <property type="term" value="F:gamma-glutamylaminecyclotransferase activity"/>
    <property type="evidence" value="ECO:0007669"/>
    <property type="project" value="InterPro"/>
</dbReference>
<dbReference type="STRING" id="200361.A0A453MLB0"/>
<reference evidence="7" key="4">
    <citation type="submission" date="2019-03" db="UniProtKB">
        <authorList>
            <consortium name="EnsemblPlants"/>
        </authorList>
    </citation>
    <scope>IDENTIFICATION</scope>
</reference>
<dbReference type="SUPFAM" id="SSF110857">
    <property type="entry name" value="Gamma-glutamyl cyclotransferase-like"/>
    <property type="match status" value="1"/>
</dbReference>
<evidence type="ECO:0000256" key="2">
    <source>
        <dbReference type="ARBA" id="ARBA00008861"/>
    </source>
</evidence>
<reference evidence="8" key="2">
    <citation type="journal article" date="2017" name="Nat. Plants">
        <title>The Aegilops tauschii genome reveals multiple impacts of transposons.</title>
        <authorList>
            <person name="Zhao G."/>
            <person name="Zou C."/>
            <person name="Li K."/>
            <person name="Wang K."/>
            <person name="Li T."/>
            <person name="Gao L."/>
            <person name="Zhang X."/>
            <person name="Wang H."/>
            <person name="Yang Z."/>
            <person name="Liu X."/>
            <person name="Jiang W."/>
            <person name="Mao L."/>
            <person name="Kong X."/>
            <person name="Jiao Y."/>
            <person name="Jia J."/>
        </authorList>
    </citation>
    <scope>NUCLEOTIDE SEQUENCE [LARGE SCALE GENOMIC DNA]</scope>
    <source>
        <strain evidence="8">cv. AL8/78</strain>
    </source>
</reference>
<dbReference type="InterPro" id="IPR009288">
    <property type="entry name" value="AIG2-like_dom"/>
</dbReference>
<evidence type="ECO:0000256" key="4">
    <source>
        <dbReference type="RuleBase" id="RU367036"/>
    </source>
</evidence>
<dbReference type="AlphaFoldDB" id="A0A453MLB0"/>